<feature type="domain" description="PilZ" evidence="1">
    <location>
        <begin position="119"/>
        <end position="226"/>
    </location>
</feature>
<protein>
    <submittedName>
        <fullName evidence="2">PilZ domain-containing protein</fullName>
    </submittedName>
</protein>
<dbReference type="RefSeq" id="WP_199382865.1">
    <property type="nucleotide sequence ID" value="NZ_JAEMHM010000003.1"/>
</dbReference>
<accession>A0A8J7LY32</accession>
<dbReference type="AlphaFoldDB" id="A0A8J7LY32"/>
<dbReference type="InterPro" id="IPR009875">
    <property type="entry name" value="PilZ_domain"/>
</dbReference>
<gene>
    <name evidence="2" type="ORF">JFN93_04835</name>
</gene>
<dbReference type="Pfam" id="PF07238">
    <property type="entry name" value="PilZ"/>
    <property type="match status" value="1"/>
</dbReference>
<comment type="caution">
    <text evidence="2">The sequence shown here is derived from an EMBL/GenBank/DDBJ whole genome shotgun (WGS) entry which is preliminary data.</text>
</comment>
<evidence type="ECO:0000313" key="2">
    <source>
        <dbReference type="EMBL" id="MBJ6724027.1"/>
    </source>
</evidence>
<proteinExistence type="predicted"/>
<keyword evidence="3" id="KW-1185">Reference proteome</keyword>
<dbReference type="Proteomes" id="UP000636888">
    <property type="component" value="Unassembled WGS sequence"/>
</dbReference>
<dbReference type="SUPFAM" id="SSF141371">
    <property type="entry name" value="PilZ domain-like"/>
    <property type="match status" value="1"/>
</dbReference>
<dbReference type="Gene3D" id="2.40.10.220">
    <property type="entry name" value="predicted glycosyltransferase like domains"/>
    <property type="match status" value="1"/>
</dbReference>
<dbReference type="EMBL" id="JAEMHM010000003">
    <property type="protein sequence ID" value="MBJ6724027.1"/>
    <property type="molecule type" value="Genomic_DNA"/>
</dbReference>
<sequence length="239" mass="26874">MDFSHFYRNTPQKSLHEDLTSIVSGFSDLLKNGSSARCKLVNYYKGLPVAYPATPVEIHQGTLELDVNQQQAAALEGSRYVFIKCDYFESAILGEVRDVNVPKATVSLHNFSFVEILAERRTSIRLEVVPQTDAEMRSGSLIIPAKLRDVSLGGFSLIPAEPCDLEPGSEVELTVLIPNLLQGREDRLNTTATLVETITRDSYSVCRFSFDPDQQSENLISRFIFQRQVEIIKELKERS</sequence>
<name>A0A8J7LY32_9BACT</name>
<organism evidence="2 3">
    <name type="scientific">Geomesophilobacter sediminis</name>
    <dbReference type="NCBI Taxonomy" id="2798584"/>
    <lineage>
        <taxon>Bacteria</taxon>
        <taxon>Pseudomonadati</taxon>
        <taxon>Thermodesulfobacteriota</taxon>
        <taxon>Desulfuromonadia</taxon>
        <taxon>Geobacterales</taxon>
        <taxon>Geobacteraceae</taxon>
        <taxon>Geomesophilobacter</taxon>
    </lineage>
</organism>
<reference evidence="2" key="1">
    <citation type="submission" date="2020-12" db="EMBL/GenBank/DDBJ databases">
        <title>Geomonas sp. Red875, isolated from river sediment.</title>
        <authorList>
            <person name="Xu Z."/>
            <person name="Zhang Z."/>
            <person name="Masuda Y."/>
            <person name="Itoh H."/>
            <person name="Senoo K."/>
        </authorList>
    </citation>
    <scope>NUCLEOTIDE SEQUENCE</scope>
    <source>
        <strain evidence="2">Red875</strain>
    </source>
</reference>
<dbReference type="GO" id="GO:0035438">
    <property type="term" value="F:cyclic-di-GMP binding"/>
    <property type="evidence" value="ECO:0007669"/>
    <property type="project" value="InterPro"/>
</dbReference>
<evidence type="ECO:0000313" key="3">
    <source>
        <dbReference type="Proteomes" id="UP000636888"/>
    </source>
</evidence>
<evidence type="ECO:0000259" key="1">
    <source>
        <dbReference type="Pfam" id="PF07238"/>
    </source>
</evidence>